<keyword evidence="3" id="KW-1185">Reference proteome</keyword>
<dbReference type="EMBL" id="JAWDGP010004422">
    <property type="protein sequence ID" value="KAK3764636.1"/>
    <property type="molecule type" value="Genomic_DNA"/>
</dbReference>
<evidence type="ECO:0000313" key="2">
    <source>
        <dbReference type="EMBL" id="KAK3764636.1"/>
    </source>
</evidence>
<accession>A0AAE0Z9S2</accession>
<dbReference type="Proteomes" id="UP001283361">
    <property type="component" value="Unassembled WGS sequence"/>
</dbReference>
<organism evidence="2 3">
    <name type="scientific">Elysia crispata</name>
    <name type="common">lettuce slug</name>
    <dbReference type="NCBI Taxonomy" id="231223"/>
    <lineage>
        <taxon>Eukaryota</taxon>
        <taxon>Metazoa</taxon>
        <taxon>Spiralia</taxon>
        <taxon>Lophotrochozoa</taxon>
        <taxon>Mollusca</taxon>
        <taxon>Gastropoda</taxon>
        <taxon>Heterobranchia</taxon>
        <taxon>Euthyneura</taxon>
        <taxon>Panpulmonata</taxon>
        <taxon>Sacoglossa</taxon>
        <taxon>Placobranchoidea</taxon>
        <taxon>Plakobranchidae</taxon>
        <taxon>Elysia</taxon>
    </lineage>
</organism>
<evidence type="ECO:0000256" key="1">
    <source>
        <dbReference type="SAM" id="MobiDB-lite"/>
    </source>
</evidence>
<proteinExistence type="predicted"/>
<dbReference type="AlphaFoldDB" id="A0AAE0Z9S2"/>
<sequence length="206" mass="23935">MCRVLKRSTDSVSEKERWRKMFKKSTQSRSRHNRTRALHSSNSCLIGGGKGAQLALILFRCSPERDRSASSSRWSGDDSCWFLESTCREGCRKPRSSSAHPEAIPLRLEFMEKFSQNVRMFVQRTGKTPGSCCERTNHLDCIANSIFNRHDDLFQGREHSASSQWYHITHRDAQDGVHHREASRRFTEQHKSAEREIIRPVQFNRP</sequence>
<comment type="caution">
    <text evidence="2">The sequence shown here is derived from an EMBL/GenBank/DDBJ whole genome shotgun (WGS) entry which is preliminary data.</text>
</comment>
<reference evidence="2" key="1">
    <citation type="journal article" date="2023" name="G3 (Bethesda)">
        <title>A reference genome for the long-term kleptoplast-retaining sea slug Elysia crispata morphotype clarki.</title>
        <authorList>
            <person name="Eastman K.E."/>
            <person name="Pendleton A.L."/>
            <person name="Shaikh M.A."/>
            <person name="Suttiyut T."/>
            <person name="Ogas R."/>
            <person name="Tomko P."/>
            <person name="Gavelis G."/>
            <person name="Widhalm J.R."/>
            <person name="Wisecaver J.H."/>
        </authorList>
    </citation>
    <scope>NUCLEOTIDE SEQUENCE</scope>
    <source>
        <strain evidence="2">ECLA1</strain>
    </source>
</reference>
<name>A0AAE0Z9S2_9GAST</name>
<evidence type="ECO:0000313" key="3">
    <source>
        <dbReference type="Proteomes" id="UP001283361"/>
    </source>
</evidence>
<gene>
    <name evidence="2" type="ORF">RRG08_008513</name>
</gene>
<dbReference type="PROSITE" id="PS50231">
    <property type="entry name" value="RICIN_B_LECTIN"/>
    <property type="match status" value="1"/>
</dbReference>
<feature type="region of interest" description="Disordered" evidence="1">
    <location>
        <begin position="16"/>
        <end position="36"/>
    </location>
</feature>
<protein>
    <submittedName>
        <fullName evidence="2">Uncharacterized protein</fullName>
    </submittedName>
</protein>